<dbReference type="WBParaSite" id="EVEC_0001155101-mRNA-1">
    <property type="protein sequence ID" value="EVEC_0001155101-mRNA-1"/>
    <property type="gene ID" value="EVEC_0001155101"/>
</dbReference>
<proteinExistence type="predicted"/>
<reference evidence="3 4" key="2">
    <citation type="submission" date="2018-10" db="EMBL/GenBank/DDBJ databases">
        <authorList>
            <consortium name="Pathogen Informatics"/>
        </authorList>
    </citation>
    <scope>NUCLEOTIDE SEQUENCE [LARGE SCALE GENOMIC DNA]</scope>
</reference>
<evidence type="ECO:0000313" key="4">
    <source>
        <dbReference type="Proteomes" id="UP000274131"/>
    </source>
</evidence>
<evidence type="ECO:0000256" key="1">
    <source>
        <dbReference type="SAM" id="MobiDB-lite"/>
    </source>
</evidence>
<evidence type="ECO:0000313" key="3">
    <source>
        <dbReference type="EMBL" id="VDD96093.1"/>
    </source>
</evidence>
<sequence length="251" mass="28018">MWISTEFYSDCIMSLFHIVVSPQFEQRQRQILKRKQKEEEIAKAREAAALEYMQQCSCSDAQKPGGFKILKRPQSYGVLPSSSQVEQPKAPEPQQSKQKSLEERQAAYLEARERIFADYTPEKDSGDIDVDTRLTGLSGNASSSNPQSHIFNHISIPRARPPAALLNIRTHPYQAVSGNPGLDYTFSHHVSTYPGIHHPQRVPVVGQVPFYDARIPPPPGPVFSVPAMMGPIIVDQQRGNTATYGQVLALH</sequence>
<dbReference type="EMBL" id="UXUI01011261">
    <property type="protein sequence ID" value="VDD96093.1"/>
    <property type="molecule type" value="Genomic_DNA"/>
</dbReference>
<dbReference type="Proteomes" id="UP000274131">
    <property type="component" value="Unassembled WGS sequence"/>
</dbReference>
<feature type="domain" description="SUZ" evidence="2">
    <location>
        <begin position="43"/>
        <end position="120"/>
    </location>
</feature>
<reference evidence="5" key="1">
    <citation type="submission" date="2017-02" db="UniProtKB">
        <authorList>
            <consortium name="WormBaseParasite"/>
        </authorList>
    </citation>
    <scope>IDENTIFICATION</scope>
</reference>
<dbReference type="OrthoDB" id="5841000at2759"/>
<accession>A0A0N4VKZ8</accession>
<name>A0A0N4VKZ8_ENTVE</name>
<dbReference type="STRING" id="51028.A0A0N4VKZ8"/>
<dbReference type="PROSITE" id="PS51673">
    <property type="entry name" value="SUZ"/>
    <property type="match status" value="1"/>
</dbReference>
<evidence type="ECO:0000313" key="5">
    <source>
        <dbReference type="WBParaSite" id="EVEC_0001155101-mRNA-1"/>
    </source>
</evidence>
<gene>
    <name evidence="3" type="ORF">EVEC_LOCUS10844</name>
</gene>
<organism evidence="5">
    <name type="scientific">Enterobius vermicularis</name>
    <name type="common">Human pinworm</name>
    <dbReference type="NCBI Taxonomy" id="51028"/>
    <lineage>
        <taxon>Eukaryota</taxon>
        <taxon>Metazoa</taxon>
        <taxon>Ecdysozoa</taxon>
        <taxon>Nematoda</taxon>
        <taxon>Chromadorea</taxon>
        <taxon>Rhabditida</taxon>
        <taxon>Spirurina</taxon>
        <taxon>Oxyuridomorpha</taxon>
        <taxon>Oxyuroidea</taxon>
        <taxon>Oxyuridae</taxon>
        <taxon>Enterobius</taxon>
    </lineage>
</organism>
<dbReference type="Pfam" id="PF12752">
    <property type="entry name" value="SUZ"/>
    <property type="match status" value="1"/>
</dbReference>
<dbReference type="AlphaFoldDB" id="A0A0N4VKZ8"/>
<feature type="region of interest" description="Disordered" evidence="1">
    <location>
        <begin position="78"/>
        <end position="103"/>
    </location>
</feature>
<dbReference type="InterPro" id="IPR024771">
    <property type="entry name" value="SUZ"/>
</dbReference>
<keyword evidence="4" id="KW-1185">Reference proteome</keyword>
<protein>
    <submittedName>
        <fullName evidence="5">SUZ domain-containing protein</fullName>
    </submittedName>
</protein>
<evidence type="ECO:0000259" key="2">
    <source>
        <dbReference type="PROSITE" id="PS51673"/>
    </source>
</evidence>